<evidence type="ECO:0000313" key="1">
    <source>
        <dbReference type="EMBL" id="SIS51219.1"/>
    </source>
</evidence>
<organism evidence="1 2">
    <name type="scientific">Kaistella chaponensis</name>
    <dbReference type="NCBI Taxonomy" id="713588"/>
    <lineage>
        <taxon>Bacteria</taxon>
        <taxon>Pseudomonadati</taxon>
        <taxon>Bacteroidota</taxon>
        <taxon>Flavobacteriia</taxon>
        <taxon>Flavobacteriales</taxon>
        <taxon>Weeksellaceae</taxon>
        <taxon>Chryseobacterium group</taxon>
        <taxon>Kaistella</taxon>
    </lineage>
</organism>
<evidence type="ECO:0000313" key="2">
    <source>
        <dbReference type="Proteomes" id="UP000185839"/>
    </source>
</evidence>
<gene>
    <name evidence="1" type="ORF">SAMN05421789_102249</name>
</gene>
<proteinExistence type="predicted"/>
<accession>A0A1N7JPE0</accession>
<dbReference type="EMBL" id="FTOI01000002">
    <property type="protein sequence ID" value="SIS51219.1"/>
    <property type="molecule type" value="Genomic_DNA"/>
</dbReference>
<sequence length="285" mass="34327">MIKAGFLIAYDYHFIFNSLPQIYPFVDEIVLAIDVDRKTWMGNDFEVSDDFFERIEDLDVDHKIKIYEDQFYIKGEKPMDLETRERNMLSDFMGDDCWKMQIDSDEYCLNFQKVISYLKKNQFLLKKSAPEVNFLPVWITLFKQNERGFFIIKPCTENFSMIFNRPKYKYARNSEGLDLKIDYQVIHQSWARTEEEILTKIQNWGHAHDFNVESFYGKWEALNENNYKEYFDFHPIYKGFWEKLEFIEAKNITELLEKLEQTTNLQPIKVSSKLKKLRMKSFLGI</sequence>
<reference evidence="2" key="1">
    <citation type="submission" date="2017-01" db="EMBL/GenBank/DDBJ databases">
        <authorList>
            <person name="Varghese N."/>
            <person name="Submissions S."/>
        </authorList>
    </citation>
    <scope>NUCLEOTIDE SEQUENCE [LARGE SCALE GENOMIC DNA]</scope>
    <source>
        <strain evidence="2">DSM 23145</strain>
    </source>
</reference>
<evidence type="ECO:0008006" key="3">
    <source>
        <dbReference type="Google" id="ProtNLM"/>
    </source>
</evidence>
<name>A0A1N7JPE0_9FLAO</name>
<dbReference type="OrthoDB" id="745987at2"/>
<dbReference type="RefSeq" id="WP_076385297.1">
    <property type="nucleotide sequence ID" value="NZ_FTOI01000002.1"/>
</dbReference>
<dbReference type="Proteomes" id="UP000185839">
    <property type="component" value="Unassembled WGS sequence"/>
</dbReference>
<dbReference type="STRING" id="713588.SAMN05421789_102249"/>
<keyword evidence="2" id="KW-1185">Reference proteome</keyword>
<protein>
    <recommendedName>
        <fullName evidence="3">Glycosyl transferase family 2</fullName>
    </recommendedName>
</protein>
<dbReference type="AlphaFoldDB" id="A0A1N7JPE0"/>